<comment type="caution">
    <text evidence="6">The sequence shown here is derived from an EMBL/GenBank/DDBJ whole genome shotgun (WGS) entry which is preliminary data.</text>
</comment>
<protein>
    <recommendedName>
        <fullName evidence="5">DRBM domain-containing protein</fullName>
    </recommendedName>
</protein>
<name>A0A9D5AIH7_PEA</name>
<dbReference type="Pfam" id="PF00035">
    <property type="entry name" value="dsrm"/>
    <property type="match status" value="3"/>
</dbReference>
<keyword evidence="7" id="KW-1185">Reference proteome</keyword>
<feature type="compositionally biased region" description="Basic and acidic residues" evidence="4">
    <location>
        <begin position="82"/>
        <end position="94"/>
    </location>
</feature>
<evidence type="ECO:0000256" key="3">
    <source>
        <dbReference type="PROSITE-ProRule" id="PRU00266"/>
    </source>
</evidence>
<dbReference type="PANTHER" id="PTHR46031">
    <property type="match status" value="1"/>
</dbReference>
<evidence type="ECO:0000313" key="6">
    <source>
        <dbReference type="EMBL" id="KAI5406880.1"/>
    </source>
</evidence>
<feature type="region of interest" description="Disordered" evidence="4">
    <location>
        <begin position="303"/>
        <end position="362"/>
    </location>
</feature>
<feature type="domain" description="DRBM" evidence="5">
    <location>
        <begin position="1"/>
        <end position="70"/>
    </location>
</feature>
<evidence type="ECO:0000313" key="7">
    <source>
        <dbReference type="Proteomes" id="UP001058974"/>
    </source>
</evidence>
<dbReference type="PANTHER" id="PTHR46031:SF31">
    <property type="entry name" value="DOUBLE-STRANDED RNA-BINDING PROTEIN 1-LIKE"/>
    <property type="match status" value="1"/>
</dbReference>
<gene>
    <name evidence="6" type="ORF">KIW84_053231</name>
</gene>
<sequence>MFKAKLHEMCQRRRWSLPKYSATSDGPPHMPNFKASVFVNGFTFSSYHTFHSSKEAYNQAAMNAFLNFSSPSGSSIPRNKYGSKEEVEASKPKPQESPVYNKDHLSKLPPQNYARKNNPDQPVFTIKTEGPPHDNRYKATVVIDGKSFESPTFFNTIKEAEQAAINIVHMFQQGESSSSKSKLLELTQREGFSKPTYKSTRIGPPHIPTFFSSVTVEGLEFHGKASTSKKQSEHDAAKIAYTALKESGLHMYAAFASSIKENESVKSTHELDIVKSKQKLNLEDQLLDQEMFPTNVKVNHNDIAIESSPLPPKKTIESSLLPPKKKMKMSNMSDTNLSRSKRSIKRPNYLKDYDTSSKSINP</sequence>
<feature type="domain" description="DRBM" evidence="5">
    <location>
        <begin position="178"/>
        <end position="246"/>
    </location>
</feature>
<dbReference type="GO" id="GO:0003723">
    <property type="term" value="F:RNA binding"/>
    <property type="evidence" value="ECO:0007669"/>
    <property type="project" value="UniProtKB-UniRule"/>
</dbReference>
<dbReference type="CDD" id="cd00048">
    <property type="entry name" value="DSRM_SF"/>
    <property type="match status" value="1"/>
</dbReference>
<dbReference type="EMBL" id="JAMSHJ010000005">
    <property type="protein sequence ID" value="KAI5406880.1"/>
    <property type="molecule type" value="Genomic_DNA"/>
</dbReference>
<accession>A0A9D5AIH7</accession>
<evidence type="ECO:0000259" key="5">
    <source>
        <dbReference type="PROSITE" id="PS50137"/>
    </source>
</evidence>
<feature type="region of interest" description="Disordered" evidence="4">
    <location>
        <begin position="72"/>
        <end position="120"/>
    </location>
</feature>
<keyword evidence="2 3" id="KW-0694">RNA-binding</keyword>
<dbReference type="SMART" id="SM00358">
    <property type="entry name" value="DSRM"/>
    <property type="match status" value="3"/>
</dbReference>
<dbReference type="Proteomes" id="UP001058974">
    <property type="component" value="Chromosome 5"/>
</dbReference>
<evidence type="ECO:0000256" key="4">
    <source>
        <dbReference type="SAM" id="MobiDB-lite"/>
    </source>
</evidence>
<dbReference type="SUPFAM" id="SSF54768">
    <property type="entry name" value="dsRNA-binding domain-like"/>
    <property type="match status" value="3"/>
</dbReference>
<organism evidence="6 7">
    <name type="scientific">Pisum sativum</name>
    <name type="common">Garden pea</name>
    <name type="synonym">Lathyrus oleraceus</name>
    <dbReference type="NCBI Taxonomy" id="3888"/>
    <lineage>
        <taxon>Eukaryota</taxon>
        <taxon>Viridiplantae</taxon>
        <taxon>Streptophyta</taxon>
        <taxon>Embryophyta</taxon>
        <taxon>Tracheophyta</taxon>
        <taxon>Spermatophyta</taxon>
        <taxon>Magnoliopsida</taxon>
        <taxon>eudicotyledons</taxon>
        <taxon>Gunneridae</taxon>
        <taxon>Pentapetalae</taxon>
        <taxon>rosids</taxon>
        <taxon>fabids</taxon>
        <taxon>Fabales</taxon>
        <taxon>Fabaceae</taxon>
        <taxon>Papilionoideae</taxon>
        <taxon>50 kb inversion clade</taxon>
        <taxon>NPAAA clade</taxon>
        <taxon>Hologalegina</taxon>
        <taxon>IRL clade</taxon>
        <taxon>Fabeae</taxon>
        <taxon>Lathyrus</taxon>
    </lineage>
</organism>
<proteinExistence type="predicted"/>
<dbReference type="PROSITE" id="PS50137">
    <property type="entry name" value="DS_RBD"/>
    <property type="match status" value="2"/>
</dbReference>
<reference evidence="6 7" key="1">
    <citation type="journal article" date="2022" name="Nat. Genet.">
        <title>Improved pea reference genome and pan-genome highlight genomic features and evolutionary characteristics.</title>
        <authorList>
            <person name="Yang T."/>
            <person name="Liu R."/>
            <person name="Luo Y."/>
            <person name="Hu S."/>
            <person name="Wang D."/>
            <person name="Wang C."/>
            <person name="Pandey M.K."/>
            <person name="Ge S."/>
            <person name="Xu Q."/>
            <person name="Li N."/>
            <person name="Li G."/>
            <person name="Huang Y."/>
            <person name="Saxena R.K."/>
            <person name="Ji Y."/>
            <person name="Li M."/>
            <person name="Yan X."/>
            <person name="He Y."/>
            <person name="Liu Y."/>
            <person name="Wang X."/>
            <person name="Xiang C."/>
            <person name="Varshney R.K."/>
            <person name="Ding H."/>
            <person name="Gao S."/>
            <person name="Zong X."/>
        </authorList>
    </citation>
    <scope>NUCLEOTIDE SEQUENCE [LARGE SCALE GENOMIC DNA]</scope>
    <source>
        <strain evidence="6 7">cv. Zhongwan 6</strain>
    </source>
</reference>
<keyword evidence="1" id="KW-0677">Repeat</keyword>
<dbReference type="Gramene" id="Psat05G0323100-T1">
    <property type="protein sequence ID" value="KAI5406880.1"/>
    <property type="gene ID" value="KIW84_053231"/>
</dbReference>
<dbReference type="AlphaFoldDB" id="A0A9D5AIH7"/>
<dbReference type="OrthoDB" id="5274873at2759"/>
<evidence type="ECO:0000256" key="1">
    <source>
        <dbReference type="ARBA" id="ARBA00022737"/>
    </source>
</evidence>
<dbReference type="Gene3D" id="3.30.160.20">
    <property type="match status" value="3"/>
</dbReference>
<dbReference type="InterPro" id="IPR014720">
    <property type="entry name" value="dsRBD_dom"/>
</dbReference>
<evidence type="ECO:0000256" key="2">
    <source>
        <dbReference type="ARBA" id="ARBA00022884"/>
    </source>
</evidence>